<keyword evidence="2" id="KW-0808">Transferase</keyword>
<dbReference type="KEGG" id="brv:CFK39_09185"/>
<organism evidence="2 3">
    <name type="scientific">Brachybacterium avium</name>
    <dbReference type="NCBI Taxonomy" id="2017485"/>
    <lineage>
        <taxon>Bacteria</taxon>
        <taxon>Bacillati</taxon>
        <taxon>Actinomycetota</taxon>
        <taxon>Actinomycetes</taxon>
        <taxon>Micrococcales</taxon>
        <taxon>Dermabacteraceae</taxon>
        <taxon>Brachybacterium</taxon>
    </lineage>
</organism>
<dbReference type="Gene3D" id="3.40.630.30">
    <property type="match status" value="1"/>
</dbReference>
<dbReference type="Proteomes" id="UP000198398">
    <property type="component" value="Chromosome"/>
</dbReference>
<dbReference type="Pfam" id="PF13302">
    <property type="entry name" value="Acetyltransf_3"/>
    <property type="match status" value="1"/>
</dbReference>
<gene>
    <name evidence="2" type="ORF">CFK39_09185</name>
</gene>
<sequence>MTDLPDLATLHPPFGLVLRAGDLTLRPLADADLPEYAALLQRPIFADPESPSVFGWYRAEPEVRVRNALSFQWHLRSAVSPDDWTLPLGIWAGGRLIGCQDIAAVRFAERRTVTSGSWLTLDAHGQGFGTLMRQAMLVLAFDHLGAQRAESAAAFGNEASFGVSRACGYVEDGTQMSTLLGPTRHEQRFLVTPETFRRPDVPVQVDGLTPELRALLGA</sequence>
<dbReference type="InterPro" id="IPR016181">
    <property type="entry name" value="Acyl_CoA_acyltransferase"/>
</dbReference>
<reference evidence="3" key="1">
    <citation type="submission" date="2017-07" db="EMBL/GenBank/DDBJ databases">
        <title>Brachybacterium sp. VR2415.</title>
        <authorList>
            <person name="Tak E.J."/>
            <person name="Bae J.-W."/>
        </authorList>
    </citation>
    <scope>NUCLEOTIDE SEQUENCE [LARGE SCALE GENOMIC DNA]</scope>
    <source>
        <strain evidence="3">VR2415</strain>
    </source>
</reference>
<feature type="domain" description="N-acetyltransferase" evidence="1">
    <location>
        <begin position="23"/>
        <end position="169"/>
    </location>
</feature>
<dbReference type="SUPFAM" id="SSF55729">
    <property type="entry name" value="Acyl-CoA N-acyltransferases (Nat)"/>
    <property type="match status" value="1"/>
</dbReference>
<dbReference type="InterPro" id="IPR000182">
    <property type="entry name" value="GNAT_dom"/>
</dbReference>
<keyword evidence="3" id="KW-1185">Reference proteome</keyword>
<evidence type="ECO:0000313" key="3">
    <source>
        <dbReference type="Proteomes" id="UP000198398"/>
    </source>
</evidence>
<evidence type="ECO:0000313" key="2">
    <source>
        <dbReference type="EMBL" id="ASK67130.1"/>
    </source>
</evidence>
<dbReference type="PANTHER" id="PTHR43441:SF11">
    <property type="entry name" value="RIBOSOMAL-PROTEIN-SERINE ACETYLTRANSFERASE"/>
    <property type="match status" value="1"/>
</dbReference>
<dbReference type="PANTHER" id="PTHR43441">
    <property type="entry name" value="RIBOSOMAL-PROTEIN-SERINE ACETYLTRANSFERASE"/>
    <property type="match status" value="1"/>
</dbReference>
<protein>
    <submittedName>
        <fullName evidence="2">GNAT family N-acetyltransferase</fullName>
    </submittedName>
</protein>
<dbReference type="GO" id="GO:0005737">
    <property type="term" value="C:cytoplasm"/>
    <property type="evidence" value="ECO:0007669"/>
    <property type="project" value="TreeGrafter"/>
</dbReference>
<dbReference type="InterPro" id="IPR051908">
    <property type="entry name" value="Ribosomal_N-acetyltransferase"/>
</dbReference>
<dbReference type="OrthoDB" id="3466127at2"/>
<dbReference type="AlphaFoldDB" id="A0A220UGK2"/>
<name>A0A220UGK2_9MICO</name>
<accession>A0A220UGK2</accession>
<dbReference type="EMBL" id="CP022316">
    <property type="protein sequence ID" value="ASK67130.1"/>
    <property type="molecule type" value="Genomic_DNA"/>
</dbReference>
<dbReference type="RefSeq" id="WP_089066363.1">
    <property type="nucleotide sequence ID" value="NZ_CP022316.1"/>
</dbReference>
<proteinExistence type="predicted"/>
<dbReference type="GO" id="GO:0008999">
    <property type="term" value="F:protein-N-terminal-alanine acetyltransferase activity"/>
    <property type="evidence" value="ECO:0007669"/>
    <property type="project" value="TreeGrafter"/>
</dbReference>
<evidence type="ECO:0000259" key="1">
    <source>
        <dbReference type="Pfam" id="PF13302"/>
    </source>
</evidence>
<dbReference type="GO" id="GO:1990189">
    <property type="term" value="F:protein N-terminal-serine acetyltransferase activity"/>
    <property type="evidence" value="ECO:0007669"/>
    <property type="project" value="TreeGrafter"/>
</dbReference>